<reference evidence="1 2" key="1">
    <citation type="submission" date="2016-11" db="EMBL/GenBank/DDBJ databases">
        <authorList>
            <person name="Jaros S."/>
            <person name="Januszkiewicz K."/>
            <person name="Wedrychowicz H."/>
        </authorList>
    </citation>
    <scope>NUCLEOTIDE SEQUENCE [LARGE SCALE GENOMIC DNA]</scope>
    <source>
        <strain evidence="1 2">LMG 26898</strain>
    </source>
</reference>
<sequence length="31" mass="3396">MSAKTLFLLGTHVVWLLSSQAIVEAIIQRLG</sequence>
<name>A0A1M7MYZ6_9PSED</name>
<dbReference type="EMBL" id="FRDA01000005">
    <property type="protein sequence ID" value="SHM96308.1"/>
    <property type="molecule type" value="Genomic_DNA"/>
</dbReference>
<organism evidence="1 2">
    <name type="scientific">Pseudomonas asturiensis</name>
    <dbReference type="NCBI Taxonomy" id="1190415"/>
    <lineage>
        <taxon>Bacteria</taxon>
        <taxon>Pseudomonadati</taxon>
        <taxon>Pseudomonadota</taxon>
        <taxon>Gammaproteobacteria</taxon>
        <taxon>Pseudomonadales</taxon>
        <taxon>Pseudomonadaceae</taxon>
        <taxon>Pseudomonas</taxon>
    </lineage>
</organism>
<evidence type="ECO:0000313" key="1">
    <source>
        <dbReference type="EMBL" id="SHM96308.1"/>
    </source>
</evidence>
<dbReference type="AlphaFoldDB" id="A0A1M7MYZ6"/>
<proteinExistence type="predicted"/>
<dbReference type="Proteomes" id="UP000183983">
    <property type="component" value="Unassembled WGS sequence"/>
</dbReference>
<evidence type="ECO:0000313" key="2">
    <source>
        <dbReference type="Proteomes" id="UP000183983"/>
    </source>
</evidence>
<protein>
    <submittedName>
        <fullName evidence="1">Uncharacterized protein</fullName>
    </submittedName>
</protein>
<gene>
    <name evidence="1" type="ORF">SAMN05216593_10512</name>
</gene>
<accession>A0A1M7MYZ6</accession>